<dbReference type="STRING" id="572036.SAMN05661099_0647"/>
<name>A0A1T5AEP5_9SPHI</name>
<dbReference type="AlphaFoldDB" id="A0A1T5AEP5"/>
<gene>
    <name evidence="1" type="ORF">SAMN05661099_0647</name>
</gene>
<accession>A0A1T5AEP5</accession>
<sequence>MIVNFNMEPFEINLVGENLTVTPIENGSYVITKAGREVTVLVPEITDGALTIWKSKDMSIDQAMQIGELIEEHYL</sequence>
<reference evidence="2" key="1">
    <citation type="submission" date="2017-02" db="EMBL/GenBank/DDBJ databases">
        <authorList>
            <person name="Varghese N."/>
            <person name="Submissions S."/>
        </authorList>
    </citation>
    <scope>NUCLEOTIDE SEQUENCE [LARGE SCALE GENOMIC DNA]</scope>
    <source>
        <strain evidence="2">DSM 22385</strain>
    </source>
</reference>
<keyword evidence="2" id="KW-1185">Reference proteome</keyword>
<protein>
    <submittedName>
        <fullName evidence="1">Uncharacterized protein</fullName>
    </submittedName>
</protein>
<organism evidence="1 2">
    <name type="scientific">Daejeonella lutea</name>
    <dbReference type="NCBI Taxonomy" id="572036"/>
    <lineage>
        <taxon>Bacteria</taxon>
        <taxon>Pseudomonadati</taxon>
        <taxon>Bacteroidota</taxon>
        <taxon>Sphingobacteriia</taxon>
        <taxon>Sphingobacteriales</taxon>
        <taxon>Sphingobacteriaceae</taxon>
        <taxon>Daejeonella</taxon>
    </lineage>
</organism>
<dbReference type="Proteomes" id="UP000189981">
    <property type="component" value="Unassembled WGS sequence"/>
</dbReference>
<dbReference type="EMBL" id="FUYR01000001">
    <property type="protein sequence ID" value="SKB33491.1"/>
    <property type="molecule type" value="Genomic_DNA"/>
</dbReference>
<proteinExistence type="predicted"/>
<evidence type="ECO:0000313" key="2">
    <source>
        <dbReference type="Proteomes" id="UP000189981"/>
    </source>
</evidence>
<evidence type="ECO:0000313" key="1">
    <source>
        <dbReference type="EMBL" id="SKB33491.1"/>
    </source>
</evidence>